<dbReference type="PANTHER" id="PTHR11559">
    <property type="entry name" value="CARBOXYLESTERASE"/>
    <property type="match status" value="1"/>
</dbReference>
<dbReference type="InterPro" id="IPR019826">
    <property type="entry name" value="Carboxylesterase_B_AS"/>
</dbReference>
<evidence type="ECO:0000313" key="6">
    <source>
        <dbReference type="Proteomes" id="UP000313359"/>
    </source>
</evidence>
<dbReference type="InterPro" id="IPR002018">
    <property type="entry name" value="CarbesteraseB"/>
</dbReference>
<gene>
    <name evidence="5" type="ORF">L227DRAFT_175581</name>
</gene>
<keyword evidence="6" id="KW-1185">Reference proteome</keyword>
<name>A0A5C2S6R6_9APHY</name>
<comment type="similarity">
    <text evidence="1 3">Belongs to the type-B carboxylesterase/lipase family.</text>
</comment>
<evidence type="ECO:0000313" key="5">
    <source>
        <dbReference type="EMBL" id="RPD58744.1"/>
    </source>
</evidence>
<dbReference type="InterPro" id="IPR050309">
    <property type="entry name" value="Type-B_Carboxylest/Lipase"/>
</dbReference>
<reference evidence="5" key="1">
    <citation type="journal article" date="2018" name="Genome Biol. Evol.">
        <title>Genomics and development of Lentinus tigrinus, a white-rot wood-decaying mushroom with dimorphic fruiting bodies.</title>
        <authorList>
            <person name="Wu B."/>
            <person name="Xu Z."/>
            <person name="Knudson A."/>
            <person name="Carlson A."/>
            <person name="Chen N."/>
            <person name="Kovaka S."/>
            <person name="LaButti K."/>
            <person name="Lipzen A."/>
            <person name="Pennachio C."/>
            <person name="Riley R."/>
            <person name="Schakwitz W."/>
            <person name="Umezawa K."/>
            <person name="Ohm R.A."/>
            <person name="Grigoriev I.V."/>
            <person name="Nagy L.G."/>
            <person name="Gibbons J."/>
            <person name="Hibbett D."/>
        </authorList>
    </citation>
    <scope>NUCLEOTIDE SEQUENCE [LARGE SCALE GENOMIC DNA]</scope>
    <source>
        <strain evidence="5">ALCF2SS1-6</strain>
    </source>
</reference>
<keyword evidence="2 3" id="KW-0378">Hydrolase</keyword>
<dbReference type="Gene3D" id="3.40.50.1820">
    <property type="entry name" value="alpha/beta hydrolase"/>
    <property type="match status" value="1"/>
</dbReference>
<evidence type="ECO:0000256" key="2">
    <source>
        <dbReference type="ARBA" id="ARBA00022801"/>
    </source>
</evidence>
<dbReference type="OrthoDB" id="408631at2759"/>
<evidence type="ECO:0000256" key="3">
    <source>
        <dbReference type="RuleBase" id="RU361235"/>
    </source>
</evidence>
<sequence>MISFTNLLLSLLQLRTITALVTRRDALRTSPTVHLDHATVVGVRNGSLESFLGIPYAEPPVGDLRLNLPQMIETYNGTLDATMYGHPCIQSGLDMLAGFLPEVLEGLEPLADVLSVNANVSESEDCLNLNIVRPANIPADAKLPVVVWMYGGGFVSGSNAISLYNGTGFVQRSIEMNEPVIYVALNYRLHVFGFLGGKEIKDAGVGNLGLQDGRAALHWVHKFIPAFGGDPSKVTIWGQSAGSISVFFNLFANGGNPEGLFRAGIMSSGTAVPTGDITELQGVYDAVVDQVGCTNATDTLACLRTVPADSLLNASNNVSSNDVIPFLPREDGVFVTMPPLQLRSRGKMANVPFITGDVKDEGTFFSFSILNLTTDEDFANLFPLWFPGSSPSDTSALLRLYPSDPAAGSPFDTGDANAFSPQFKRYAAMQGDWMFQAPRRSFLEAVSAKRTAYNYLSARGNYPGIGDFHGSDLLNAFGPGDMTNYFIHFVNHLNPNGASTRVHWPTYKPSTRSTLQFNEGKVPINVTVDNWRFSAMKEISSLSSRFPA</sequence>
<keyword evidence="3" id="KW-0732">Signal</keyword>
<feature type="chain" id="PRO_5023053485" description="Carboxylic ester hydrolase" evidence="3">
    <location>
        <begin position="20"/>
        <end position="548"/>
    </location>
</feature>
<dbReference type="SUPFAM" id="SSF53474">
    <property type="entry name" value="alpha/beta-Hydrolases"/>
    <property type="match status" value="1"/>
</dbReference>
<proteinExistence type="inferred from homology"/>
<dbReference type="EC" id="3.1.1.-" evidence="3"/>
<evidence type="ECO:0000259" key="4">
    <source>
        <dbReference type="Pfam" id="PF00135"/>
    </source>
</evidence>
<feature type="signal peptide" evidence="3">
    <location>
        <begin position="1"/>
        <end position="19"/>
    </location>
</feature>
<organism evidence="5 6">
    <name type="scientific">Lentinus tigrinus ALCF2SS1-6</name>
    <dbReference type="NCBI Taxonomy" id="1328759"/>
    <lineage>
        <taxon>Eukaryota</taxon>
        <taxon>Fungi</taxon>
        <taxon>Dikarya</taxon>
        <taxon>Basidiomycota</taxon>
        <taxon>Agaricomycotina</taxon>
        <taxon>Agaricomycetes</taxon>
        <taxon>Polyporales</taxon>
        <taxon>Polyporaceae</taxon>
        <taxon>Lentinus</taxon>
    </lineage>
</organism>
<protein>
    <recommendedName>
        <fullName evidence="3">Carboxylic ester hydrolase</fullName>
        <ecNumber evidence="3">3.1.1.-</ecNumber>
    </recommendedName>
</protein>
<dbReference type="EMBL" id="ML122273">
    <property type="protein sequence ID" value="RPD58744.1"/>
    <property type="molecule type" value="Genomic_DNA"/>
</dbReference>
<dbReference type="Proteomes" id="UP000313359">
    <property type="component" value="Unassembled WGS sequence"/>
</dbReference>
<dbReference type="STRING" id="1328759.A0A5C2S6R6"/>
<dbReference type="PROSITE" id="PS00122">
    <property type="entry name" value="CARBOXYLESTERASE_B_1"/>
    <property type="match status" value="1"/>
</dbReference>
<dbReference type="InterPro" id="IPR029058">
    <property type="entry name" value="AB_hydrolase_fold"/>
</dbReference>
<dbReference type="AlphaFoldDB" id="A0A5C2S6R6"/>
<evidence type="ECO:0000256" key="1">
    <source>
        <dbReference type="ARBA" id="ARBA00005964"/>
    </source>
</evidence>
<accession>A0A5C2S6R6</accession>
<dbReference type="Pfam" id="PF00135">
    <property type="entry name" value="COesterase"/>
    <property type="match status" value="1"/>
</dbReference>
<dbReference type="GO" id="GO:0016787">
    <property type="term" value="F:hydrolase activity"/>
    <property type="evidence" value="ECO:0007669"/>
    <property type="project" value="UniProtKB-KW"/>
</dbReference>
<feature type="domain" description="Carboxylesterase type B" evidence="4">
    <location>
        <begin position="30"/>
        <end position="522"/>
    </location>
</feature>